<accession>F1T9C6</accession>
<dbReference type="InterPro" id="IPR003018">
    <property type="entry name" value="GAF"/>
</dbReference>
<gene>
    <name evidence="3" type="ORF">Cpap_3537</name>
</gene>
<proteinExistence type="inferred from homology"/>
<comment type="similarity">
    <text evidence="1">Belongs to the free Met sulfoxide reductase family.</text>
</comment>
<dbReference type="SUPFAM" id="SSF55781">
    <property type="entry name" value="GAF domain-like"/>
    <property type="match status" value="1"/>
</dbReference>
<dbReference type="PANTHER" id="PTHR21021:SF15">
    <property type="entry name" value="FREE METHIONINE-R-SULFOXIDE REDUCTASE"/>
    <property type="match status" value="1"/>
</dbReference>
<reference evidence="3" key="2">
    <citation type="submission" date="2011-01" db="EMBL/GenBank/DDBJ databases">
        <title>The Non-contiguous Finished genome of Clostridium papyrosolvens.</title>
        <authorList>
            <person name="Lucas S."/>
            <person name="Copeland A."/>
            <person name="Lapidus A."/>
            <person name="Cheng J.-F."/>
            <person name="Goodwin L."/>
            <person name="Pitluck S."/>
            <person name="Misra M."/>
            <person name="Chertkov O."/>
            <person name="Detter J.C."/>
            <person name="Han C."/>
            <person name="Tapia R."/>
            <person name="Land M."/>
            <person name="Hauser L."/>
            <person name="Kyrpides N."/>
            <person name="Ivanova N."/>
            <person name="Pagani I."/>
            <person name="Mouttaki H."/>
            <person name="He Z."/>
            <person name="Zhou J."/>
            <person name="Hemme C.L."/>
            <person name="Woyke T."/>
        </authorList>
    </citation>
    <scope>NUCLEOTIDE SEQUENCE [LARGE SCALE GENOMIC DNA]</scope>
    <source>
        <strain evidence="3">DSM 2782</strain>
    </source>
</reference>
<evidence type="ECO:0000313" key="3">
    <source>
        <dbReference type="EMBL" id="EGD49108.1"/>
    </source>
</evidence>
<dbReference type="FunFam" id="3.30.450.40:FF:000008">
    <property type="entry name" value="GAF domain-containing proteins"/>
    <property type="match status" value="1"/>
</dbReference>
<evidence type="ECO:0000313" key="4">
    <source>
        <dbReference type="Proteomes" id="UP000003860"/>
    </source>
</evidence>
<name>F1T9C6_9FIRM</name>
<evidence type="ECO:0000256" key="1">
    <source>
        <dbReference type="ARBA" id="ARBA00038454"/>
    </source>
</evidence>
<dbReference type="Gene3D" id="3.30.450.40">
    <property type="match status" value="1"/>
</dbReference>
<dbReference type="OrthoDB" id="9796252at2"/>
<dbReference type="eggNOG" id="COG1956">
    <property type="taxonomic scope" value="Bacteria"/>
</dbReference>
<sequence length="167" mass="18232">MHNNFNNAYPADKKEMYKLLASQMKALLEGETNTTANLANASALINEALSGINWAGFYLMDNEELVLGPFQGKVACVRIPVGRGVCGTAVKENATQLVMDVHNFPGHIACDSASKSELVIPLRHEGVAMGVLDIDSPQIGRFDNTDAEELEKIARIIEEACQWKGNR</sequence>
<dbReference type="InterPro" id="IPR029016">
    <property type="entry name" value="GAF-like_dom_sf"/>
</dbReference>
<dbReference type="InterPro" id="IPR000614">
    <property type="entry name" value="FRMsr_CS"/>
</dbReference>
<dbReference type="RefSeq" id="WP_004617241.1">
    <property type="nucleotide sequence ID" value="NZ_ACXX02000002.1"/>
</dbReference>
<dbReference type="PROSITE" id="PS01320">
    <property type="entry name" value="UPF0067"/>
    <property type="match status" value="1"/>
</dbReference>
<feature type="domain" description="GAF" evidence="2">
    <location>
        <begin position="46"/>
        <end position="160"/>
    </location>
</feature>
<dbReference type="GO" id="GO:0005829">
    <property type="term" value="C:cytosol"/>
    <property type="evidence" value="ECO:0007669"/>
    <property type="project" value="TreeGrafter"/>
</dbReference>
<dbReference type="InterPro" id="IPR051330">
    <property type="entry name" value="Phosphatase_reg/MetRdx"/>
</dbReference>
<protein>
    <submittedName>
        <fullName evidence="3">GAF sensor protein</fullName>
    </submittedName>
</protein>
<comment type="caution">
    <text evidence="3">The sequence shown here is derived from an EMBL/GenBank/DDBJ whole genome shotgun (WGS) entry which is preliminary data.</text>
</comment>
<dbReference type="GO" id="GO:0033745">
    <property type="term" value="F:L-methionine-(R)-S-oxide reductase activity"/>
    <property type="evidence" value="ECO:0007669"/>
    <property type="project" value="TreeGrafter"/>
</dbReference>
<organism evidence="3 4">
    <name type="scientific">Ruminiclostridium papyrosolvens DSM 2782</name>
    <dbReference type="NCBI Taxonomy" id="588581"/>
    <lineage>
        <taxon>Bacteria</taxon>
        <taxon>Bacillati</taxon>
        <taxon>Bacillota</taxon>
        <taxon>Clostridia</taxon>
        <taxon>Eubacteriales</taxon>
        <taxon>Oscillospiraceae</taxon>
        <taxon>Ruminiclostridium</taxon>
    </lineage>
</organism>
<dbReference type="EMBL" id="ACXX02000002">
    <property type="protein sequence ID" value="EGD49108.1"/>
    <property type="molecule type" value="Genomic_DNA"/>
</dbReference>
<dbReference type="Pfam" id="PF13185">
    <property type="entry name" value="GAF_2"/>
    <property type="match status" value="1"/>
</dbReference>
<dbReference type="Proteomes" id="UP000003860">
    <property type="component" value="Unassembled WGS sequence"/>
</dbReference>
<reference evidence="3" key="1">
    <citation type="submission" date="2009-07" db="EMBL/GenBank/DDBJ databases">
        <authorList>
            <consortium name="US DOE Joint Genome Institute (JGI-PGF)"/>
            <person name="Lucas S."/>
            <person name="Copeland A."/>
            <person name="Lapidus A."/>
            <person name="Glavina del Rio T."/>
            <person name="Tice H."/>
            <person name="Bruce D."/>
            <person name="Goodwin L."/>
            <person name="Pitluck S."/>
            <person name="Larimer F."/>
            <person name="Land M.L."/>
            <person name="Mouttaki H."/>
            <person name="He Z."/>
            <person name="Zhou J."/>
            <person name="Hemme C.L."/>
        </authorList>
    </citation>
    <scope>NUCLEOTIDE SEQUENCE</scope>
    <source>
        <strain evidence="3">DSM 2782</strain>
    </source>
</reference>
<dbReference type="PANTHER" id="PTHR21021">
    <property type="entry name" value="GAF/PUTATIVE CYTOSKELETAL PROTEIN"/>
    <property type="match status" value="1"/>
</dbReference>
<keyword evidence="4" id="KW-1185">Reference proteome</keyword>
<dbReference type="AlphaFoldDB" id="F1T9C6"/>
<evidence type="ECO:0000259" key="2">
    <source>
        <dbReference type="Pfam" id="PF13185"/>
    </source>
</evidence>
<dbReference type="STRING" id="588581.Cpap_3537"/>